<dbReference type="RefSeq" id="WP_262170696.1">
    <property type="nucleotide sequence ID" value="NZ_CP104965.1"/>
</dbReference>
<evidence type="ECO:0000313" key="3">
    <source>
        <dbReference type="Proteomes" id="UP001061862"/>
    </source>
</evidence>
<organism evidence="2 3">
    <name type="scientific">Devosia neptuniae</name>
    <dbReference type="NCBI Taxonomy" id="191302"/>
    <lineage>
        <taxon>Bacteria</taxon>
        <taxon>Pseudomonadati</taxon>
        <taxon>Pseudomonadota</taxon>
        <taxon>Alphaproteobacteria</taxon>
        <taxon>Hyphomicrobiales</taxon>
        <taxon>Devosiaceae</taxon>
        <taxon>Devosia</taxon>
    </lineage>
</organism>
<evidence type="ECO:0008006" key="4">
    <source>
        <dbReference type="Google" id="ProtNLM"/>
    </source>
</evidence>
<dbReference type="EMBL" id="CP104965">
    <property type="protein sequence ID" value="UXN71245.1"/>
    <property type="molecule type" value="Genomic_DNA"/>
</dbReference>
<keyword evidence="3" id="KW-1185">Reference proteome</keyword>
<evidence type="ECO:0000313" key="2">
    <source>
        <dbReference type="EMBL" id="UXN71245.1"/>
    </source>
</evidence>
<protein>
    <recommendedName>
        <fullName evidence="4">DUF2147 domain-containing protein</fullName>
    </recommendedName>
</protein>
<feature type="signal peptide" evidence="1">
    <location>
        <begin position="1"/>
        <end position="22"/>
    </location>
</feature>
<proteinExistence type="predicted"/>
<sequence length="140" mass="14414">MQFLKTSLLAGLLLATSIPAFAQDAAPAAQGEAALAADPSGDFVDEYGTSFSFTLCGESGTDLCGVLTNLEGESATEENLAFVGKQVMQAQQTAPNEWKGSLSAGGMTADATITQTGPDTIEIQGCRAGILCQTLAYNRV</sequence>
<accession>A0ABY6CGG0</accession>
<dbReference type="Proteomes" id="UP001061862">
    <property type="component" value="Chromosome"/>
</dbReference>
<evidence type="ECO:0000256" key="1">
    <source>
        <dbReference type="SAM" id="SignalP"/>
    </source>
</evidence>
<reference evidence="2 3" key="1">
    <citation type="submission" date="2022-09" db="EMBL/GenBank/DDBJ databases">
        <title>Interaction between co-microsymbionts with complementary sets of symbiotic genes in legume-rhizobium systems.</title>
        <authorList>
            <person name="Safronova V."/>
            <person name="Sazanova A."/>
            <person name="Afonin A."/>
            <person name="Chirak E."/>
        </authorList>
    </citation>
    <scope>NUCLEOTIDE SEQUENCE [LARGE SCALE GENOMIC DNA]</scope>
    <source>
        <strain evidence="2 3">A18/4-1</strain>
    </source>
</reference>
<gene>
    <name evidence="2" type="ORF">N8A98_08735</name>
</gene>
<feature type="chain" id="PRO_5046250638" description="DUF2147 domain-containing protein" evidence="1">
    <location>
        <begin position="23"/>
        <end position="140"/>
    </location>
</feature>
<keyword evidence="1" id="KW-0732">Signal</keyword>
<name>A0ABY6CGG0_9HYPH</name>